<reference evidence="2" key="1">
    <citation type="journal article" date="2014" name="Nat. Genet.">
        <title>Genome of the human hookworm Necator americanus.</title>
        <authorList>
            <person name="Tang Y.T."/>
            <person name="Gao X."/>
            <person name="Rosa B.A."/>
            <person name="Abubucker S."/>
            <person name="Hallsworth-Pepin K."/>
            <person name="Martin J."/>
            <person name="Tyagi R."/>
            <person name="Heizer E."/>
            <person name="Zhang X."/>
            <person name="Bhonagiri-Palsikar V."/>
            <person name="Minx P."/>
            <person name="Warren W.C."/>
            <person name="Wang Q."/>
            <person name="Zhan B."/>
            <person name="Hotez P.J."/>
            <person name="Sternberg P.W."/>
            <person name="Dougall A."/>
            <person name="Gaze S.T."/>
            <person name="Mulvenna J."/>
            <person name="Sotillo J."/>
            <person name="Ranganathan S."/>
            <person name="Rabelo E.M."/>
            <person name="Wilson R.K."/>
            <person name="Felgner P.L."/>
            <person name="Bethony J."/>
            <person name="Hawdon J.M."/>
            <person name="Gasser R.B."/>
            <person name="Loukas A."/>
            <person name="Mitreva M."/>
        </authorList>
    </citation>
    <scope>NUCLEOTIDE SEQUENCE [LARGE SCALE GENOMIC DNA]</scope>
</reference>
<feature type="non-terminal residue" evidence="1">
    <location>
        <position position="1"/>
    </location>
</feature>
<organism evidence="1 2">
    <name type="scientific">Necator americanus</name>
    <name type="common">Human hookworm</name>
    <dbReference type="NCBI Taxonomy" id="51031"/>
    <lineage>
        <taxon>Eukaryota</taxon>
        <taxon>Metazoa</taxon>
        <taxon>Ecdysozoa</taxon>
        <taxon>Nematoda</taxon>
        <taxon>Chromadorea</taxon>
        <taxon>Rhabditida</taxon>
        <taxon>Rhabditina</taxon>
        <taxon>Rhabditomorpha</taxon>
        <taxon>Strongyloidea</taxon>
        <taxon>Ancylostomatidae</taxon>
        <taxon>Bunostominae</taxon>
        <taxon>Necator</taxon>
    </lineage>
</organism>
<dbReference type="KEGG" id="nai:NECAME_11060"/>
<dbReference type="Proteomes" id="UP000053676">
    <property type="component" value="Unassembled WGS sequence"/>
</dbReference>
<dbReference type="EMBL" id="KI660172">
    <property type="protein sequence ID" value="ETN77393.1"/>
    <property type="molecule type" value="Genomic_DNA"/>
</dbReference>
<name>W2T685_NECAM</name>
<sequence>THASFPYVGYYGGYPADGYYGLLNPYPYASFGYGVHPYAYPYSMNSGHQQNNEKPTLCGDFKLPYSTFVRMQEWKSERTEKEEKEKVPVMDL</sequence>
<dbReference type="AlphaFoldDB" id="W2T685"/>
<proteinExistence type="predicted"/>
<accession>W2T685</accession>
<evidence type="ECO:0000313" key="2">
    <source>
        <dbReference type="Proteomes" id="UP000053676"/>
    </source>
</evidence>
<gene>
    <name evidence="1" type="ORF">NECAME_11060</name>
</gene>
<protein>
    <submittedName>
        <fullName evidence="1">Uncharacterized protein</fullName>
    </submittedName>
</protein>
<keyword evidence="2" id="KW-1185">Reference proteome</keyword>
<evidence type="ECO:0000313" key="1">
    <source>
        <dbReference type="EMBL" id="ETN77393.1"/>
    </source>
</evidence>